<reference evidence="1" key="2">
    <citation type="journal article" date="2022" name="New Phytol.">
        <title>Evolutionary transition to the ectomycorrhizal habit in the genomes of a hyperdiverse lineage of mushroom-forming fungi.</title>
        <authorList>
            <person name="Looney B."/>
            <person name="Miyauchi S."/>
            <person name="Morin E."/>
            <person name="Drula E."/>
            <person name="Courty P.E."/>
            <person name="Kohler A."/>
            <person name="Kuo A."/>
            <person name="LaButti K."/>
            <person name="Pangilinan J."/>
            <person name="Lipzen A."/>
            <person name="Riley R."/>
            <person name="Andreopoulos W."/>
            <person name="He G."/>
            <person name="Johnson J."/>
            <person name="Nolan M."/>
            <person name="Tritt A."/>
            <person name="Barry K.W."/>
            <person name="Grigoriev I.V."/>
            <person name="Nagy L.G."/>
            <person name="Hibbett D."/>
            <person name="Henrissat B."/>
            <person name="Matheny P.B."/>
            <person name="Labbe J."/>
            <person name="Martin F.M."/>
        </authorList>
    </citation>
    <scope>NUCLEOTIDE SEQUENCE</scope>
    <source>
        <strain evidence="1">HHB10654</strain>
    </source>
</reference>
<reference evidence="1" key="1">
    <citation type="submission" date="2021-03" db="EMBL/GenBank/DDBJ databases">
        <authorList>
            <consortium name="DOE Joint Genome Institute"/>
            <person name="Ahrendt S."/>
            <person name="Looney B.P."/>
            <person name="Miyauchi S."/>
            <person name="Morin E."/>
            <person name="Drula E."/>
            <person name="Courty P.E."/>
            <person name="Chicoki N."/>
            <person name="Fauchery L."/>
            <person name="Kohler A."/>
            <person name="Kuo A."/>
            <person name="Labutti K."/>
            <person name="Pangilinan J."/>
            <person name="Lipzen A."/>
            <person name="Riley R."/>
            <person name="Andreopoulos W."/>
            <person name="He G."/>
            <person name="Johnson J."/>
            <person name="Barry K.W."/>
            <person name="Grigoriev I.V."/>
            <person name="Nagy L."/>
            <person name="Hibbett D."/>
            <person name="Henrissat B."/>
            <person name="Matheny P.B."/>
            <person name="Labbe J."/>
            <person name="Martin F."/>
        </authorList>
    </citation>
    <scope>NUCLEOTIDE SEQUENCE</scope>
    <source>
        <strain evidence="1">HHB10654</strain>
    </source>
</reference>
<dbReference type="Proteomes" id="UP000814140">
    <property type="component" value="Unassembled WGS sequence"/>
</dbReference>
<accession>A0ACB8T0I6</accession>
<name>A0ACB8T0I6_9AGAM</name>
<organism evidence="1 2">
    <name type="scientific">Artomyces pyxidatus</name>
    <dbReference type="NCBI Taxonomy" id="48021"/>
    <lineage>
        <taxon>Eukaryota</taxon>
        <taxon>Fungi</taxon>
        <taxon>Dikarya</taxon>
        <taxon>Basidiomycota</taxon>
        <taxon>Agaricomycotina</taxon>
        <taxon>Agaricomycetes</taxon>
        <taxon>Russulales</taxon>
        <taxon>Auriscalpiaceae</taxon>
        <taxon>Artomyces</taxon>
    </lineage>
</organism>
<comment type="caution">
    <text evidence="1">The sequence shown here is derived from an EMBL/GenBank/DDBJ whole genome shotgun (WGS) entry which is preliminary data.</text>
</comment>
<protein>
    <submittedName>
        <fullName evidence="1">Uncharacterized protein</fullName>
    </submittedName>
</protein>
<gene>
    <name evidence="1" type="ORF">BV25DRAFT_717402</name>
</gene>
<keyword evidence="2" id="KW-1185">Reference proteome</keyword>
<evidence type="ECO:0000313" key="2">
    <source>
        <dbReference type="Proteomes" id="UP000814140"/>
    </source>
</evidence>
<evidence type="ECO:0000313" key="1">
    <source>
        <dbReference type="EMBL" id="KAI0061945.1"/>
    </source>
</evidence>
<proteinExistence type="predicted"/>
<sequence>MTSTSTHSQDAGTSLRMAPIALPSSQRPAQDIARSQTTARASPAASNQKSNVPAAHCDSASALFKCRAPAAQIGYVSVGGCSAASGLADIWRSSARELVLAQQRTRDAIHGHAAAARICGAPSSTDALRQCSRQTIDTGGFRVPCQLSVESERHGAGRTGSRRVDLSRALRADVGRRLCDSQGRSVCALREAAGALLTTAYLHM</sequence>
<dbReference type="EMBL" id="MU277210">
    <property type="protein sequence ID" value="KAI0061945.1"/>
    <property type="molecule type" value="Genomic_DNA"/>
</dbReference>